<reference evidence="1 2" key="1">
    <citation type="submission" date="2019-09" db="EMBL/GenBank/DDBJ databases">
        <title>Bird 10,000 Genomes (B10K) Project - Family phase.</title>
        <authorList>
            <person name="Zhang G."/>
        </authorList>
    </citation>
    <scope>NUCLEOTIDE SEQUENCE [LARGE SCALE GENOMIC DNA]</scope>
    <source>
        <strain evidence="1">B10K-DU-001-62</strain>
        <tissue evidence="1">Muscle</tissue>
    </source>
</reference>
<dbReference type="PANTHER" id="PTHR15510">
    <property type="entry name" value="SPERM-ASSOCIATED ANTIGEN 8"/>
    <property type="match status" value="1"/>
</dbReference>
<comment type="caution">
    <text evidence="1">The sequence shown here is derived from an EMBL/GenBank/DDBJ whole genome shotgun (WGS) entry which is preliminary data.</text>
</comment>
<evidence type="ECO:0000313" key="2">
    <source>
        <dbReference type="Proteomes" id="UP000566440"/>
    </source>
</evidence>
<dbReference type="GO" id="GO:0005737">
    <property type="term" value="C:cytoplasm"/>
    <property type="evidence" value="ECO:0007669"/>
    <property type="project" value="TreeGrafter"/>
</dbReference>
<evidence type="ECO:0000313" key="1">
    <source>
        <dbReference type="EMBL" id="NXI40552.1"/>
    </source>
</evidence>
<dbReference type="PANTHER" id="PTHR15510:SF5">
    <property type="entry name" value="SPERM-ASSOCIATED ANTIGEN 8"/>
    <property type="match status" value="1"/>
</dbReference>
<name>A0A7K9SWV7_9PICI</name>
<dbReference type="OrthoDB" id="2120499at2759"/>
<organism evidence="1 2">
    <name type="scientific">Galbula dea</name>
    <dbReference type="NCBI Taxonomy" id="1109041"/>
    <lineage>
        <taxon>Eukaryota</taxon>
        <taxon>Metazoa</taxon>
        <taxon>Chordata</taxon>
        <taxon>Craniata</taxon>
        <taxon>Vertebrata</taxon>
        <taxon>Euteleostomi</taxon>
        <taxon>Archelosauria</taxon>
        <taxon>Archosauria</taxon>
        <taxon>Dinosauria</taxon>
        <taxon>Saurischia</taxon>
        <taxon>Theropoda</taxon>
        <taxon>Coelurosauria</taxon>
        <taxon>Aves</taxon>
        <taxon>Neognathae</taxon>
        <taxon>Neoaves</taxon>
        <taxon>Telluraves</taxon>
        <taxon>Coraciimorphae</taxon>
        <taxon>Piciformes</taxon>
        <taxon>Galbulidae</taxon>
        <taxon>Galbula</taxon>
    </lineage>
</organism>
<dbReference type="GO" id="GO:0005634">
    <property type="term" value="C:nucleus"/>
    <property type="evidence" value="ECO:0007669"/>
    <property type="project" value="TreeGrafter"/>
</dbReference>
<dbReference type="GO" id="GO:0045944">
    <property type="term" value="P:positive regulation of transcription by RNA polymerase II"/>
    <property type="evidence" value="ECO:0007669"/>
    <property type="project" value="TreeGrafter"/>
</dbReference>
<protein>
    <submittedName>
        <fullName evidence="1">SPAG8 protein</fullName>
    </submittedName>
</protein>
<dbReference type="Pfam" id="PF22584">
    <property type="entry name" value="CFAP143"/>
    <property type="match status" value="1"/>
</dbReference>
<feature type="non-terminal residue" evidence="1">
    <location>
        <position position="1"/>
    </location>
</feature>
<proteinExistence type="predicted"/>
<keyword evidence="2" id="KW-1185">Reference proteome</keyword>
<sequence length="178" mass="20727">QRAKNHLDTVPGQESGNECFTHRHDHHRLPVHQCLSWPTYMTPTENTNRKPHRVPLLGRGQRQGMLESMLYQKYRKEMLEKICPPPMPMESVSTTHRDYCAEGCQFTQPPAMQPHNYFMEQPCSFWLEQACNLPDVTRIRSGNSPFRRNTAFSNPITDDLKQPLPCAPLSSLFWPHKQ</sequence>
<dbReference type="EMBL" id="VWZX01004978">
    <property type="protein sequence ID" value="NXI40552.1"/>
    <property type="molecule type" value="Genomic_DNA"/>
</dbReference>
<dbReference type="GO" id="GO:0008017">
    <property type="term" value="F:microtubule binding"/>
    <property type="evidence" value="ECO:0007669"/>
    <property type="project" value="InterPro"/>
</dbReference>
<feature type="non-terminal residue" evidence="1">
    <location>
        <position position="178"/>
    </location>
</feature>
<dbReference type="InterPro" id="IPR026124">
    <property type="entry name" value="Sperm-assoc_Ag8"/>
</dbReference>
<accession>A0A7K9SWV7</accession>
<gene>
    <name evidence="1" type="primary">Spag8</name>
    <name evidence="1" type="ORF">GALDEA_R04152</name>
</gene>
<dbReference type="AlphaFoldDB" id="A0A7K9SWV7"/>
<dbReference type="Proteomes" id="UP000566440">
    <property type="component" value="Unassembled WGS sequence"/>
</dbReference>